<feature type="compositionally biased region" description="Basic and acidic residues" evidence="1">
    <location>
        <begin position="367"/>
        <end position="378"/>
    </location>
</feature>
<reference evidence="3" key="1">
    <citation type="submission" date="2025-08" db="UniProtKB">
        <authorList>
            <consortium name="RefSeq"/>
        </authorList>
    </citation>
    <scope>IDENTIFICATION</scope>
    <source>
        <tissue evidence="3">Entire body</tissue>
    </source>
</reference>
<dbReference type="AlphaFoldDB" id="A0A1W4WGT5"/>
<feature type="compositionally biased region" description="Polar residues" evidence="1">
    <location>
        <begin position="526"/>
        <end position="538"/>
    </location>
</feature>
<feature type="compositionally biased region" description="Polar residues" evidence="1">
    <location>
        <begin position="247"/>
        <end position="260"/>
    </location>
</feature>
<feature type="compositionally biased region" description="Low complexity" evidence="1">
    <location>
        <begin position="438"/>
        <end position="453"/>
    </location>
</feature>
<dbReference type="Proteomes" id="UP000192223">
    <property type="component" value="Unplaced"/>
</dbReference>
<accession>A0A1W4WGT5</accession>
<feature type="region of interest" description="Disordered" evidence="1">
    <location>
        <begin position="365"/>
        <end position="390"/>
    </location>
</feature>
<evidence type="ECO:0000313" key="2">
    <source>
        <dbReference type="Proteomes" id="UP000192223"/>
    </source>
</evidence>
<dbReference type="RefSeq" id="XP_018323161.1">
    <property type="nucleotide sequence ID" value="XM_018467659.2"/>
</dbReference>
<organism evidence="2 3">
    <name type="scientific">Agrilus planipennis</name>
    <name type="common">Emerald ash borer</name>
    <name type="synonym">Agrilus marcopoli</name>
    <dbReference type="NCBI Taxonomy" id="224129"/>
    <lineage>
        <taxon>Eukaryota</taxon>
        <taxon>Metazoa</taxon>
        <taxon>Ecdysozoa</taxon>
        <taxon>Arthropoda</taxon>
        <taxon>Hexapoda</taxon>
        <taxon>Insecta</taxon>
        <taxon>Pterygota</taxon>
        <taxon>Neoptera</taxon>
        <taxon>Endopterygota</taxon>
        <taxon>Coleoptera</taxon>
        <taxon>Polyphaga</taxon>
        <taxon>Elateriformia</taxon>
        <taxon>Buprestoidea</taxon>
        <taxon>Buprestidae</taxon>
        <taxon>Agrilinae</taxon>
        <taxon>Agrilus</taxon>
    </lineage>
</organism>
<dbReference type="KEGG" id="apln:108735620"/>
<feature type="compositionally biased region" description="Polar residues" evidence="1">
    <location>
        <begin position="269"/>
        <end position="278"/>
    </location>
</feature>
<proteinExistence type="predicted"/>
<feature type="region of interest" description="Disordered" evidence="1">
    <location>
        <begin position="40"/>
        <end position="61"/>
    </location>
</feature>
<feature type="region of interest" description="Disordered" evidence="1">
    <location>
        <begin position="245"/>
        <end position="279"/>
    </location>
</feature>
<feature type="compositionally biased region" description="Low complexity" evidence="1">
    <location>
        <begin position="380"/>
        <end position="390"/>
    </location>
</feature>
<keyword evidence="2" id="KW-1185">Reference proteome</keyword>
<evidence type="ECO:0000256" key="1">
    <source>
        <dbReference type="SAM" id="MobiDB-lite"/>
    </source>
</evidence>
<gene>
    <name evidence="3" type="primary">LOC108735620</name>
</gene>
<feature type="compositionally biased region" description="Pro residues" evidence="1">
    <location>
        <begin position="423"/>
        <end position="433"/>
    </location>
</feature>
<dbReference type="InParanoid" id="A0A1W4WGT5"/>
<sequence length="708" mass="78060">MWEIQNPMKTQSLPRRYSEKFGSVSVKTNYRSYRDYLQSFNESRTGSRDDQESLSSADSGISSYTLSESKSANSSSCSVSSDLSTNSQIRKNEISFVGVKPYKEFLENYSTKKFSPVKPTLPEKKNIKSEIYIEVVGVENGKNGRNSAERLDVTNSNGSVSPKENGIKTNVLKLDKTTTHKLPPNGIIAQKTNTEEIFKRSNGYSSGRTVETIKKFNDLSKKDQPLNGTLGKTKSRAKPDVVPERSSFINGRTSPFTVQQEDNKLEQLSPKSRNSSLNGGKVVLTKSQTLPNDYKSFGSSKNLNDQAKPNTKIGDQTDCAVIEKFETNQRKSSLQNGSTKFSANVWQISEELNKINARLLNGNISKIDGHQNGEKEKGTSSSESLSSYSSNEFLNHDETLEKQVESTFEIPVIQVESPQEFSIPPPPPPPPPMLVMDSKTSSSSSPRKWSSVKTDCEQAQTSKPKETNQAAMNLAKVLIEGTRKLRKTKSFGDELESNGNGLQGDYDNTHKTQQNRIPSTLLKPISPQSLTDRSQPVLTSTTTTTTPNHITNDGGSSSSSHNNYRENKERTSSPPKKIDVQPLKSIYNGQSNANGRVPVMSSTLRRTMSGSKIESTASILEANAKTVIPVADRNAKIEKTDPNVKKMVYNTYRGLLGAYNPKANGIIATLPRNMVREDQGVTKQLESIALQGGLDKLNGRVNPNPDKD</sequence>
<feature type="compositionally biased region" description="Polar residues" evidence="1">
    <location>
        <begin position="457"/>
        <end position="470"/>
    </location>
</feature>
<evidence type="ECO:0000313" key="3">
    <source>
        <dbReference type="RefSeq" id="XP_018323161.1"/>
    </source>
</evidence>
<feature type="region of interest" description="Disordered" evidence="1">
    <location>
        <begin position="489"/>
        <end position="580"/>
    </location>
</feature>
<protein>
    <submittedName>
        <fullName evidence="3">Serine/threonine-protein kinase HSL1-like</fullName>
    </submittedName>
</protein>
<feature type="compositionally biased region" description="Basic and acidic residues" evidence="1">
    <location>
        <begin position="563"/>
        <end position="579"/>
    </location>
</feature>
<feature type="region of interest" description="Disordered" evidence="1">
    <location>
        <begin position="417"/>
        <end position="470"/>
    </location>
</feature>
<dbReference type="OrthoDB" id="6107953at2759"/>
<name>A0A1W4WGT5_AGRPL</name>
<dbReference type="GeneID" id="108735620"/>